<dbReference type="PANTHER" id="PTHR21314:SF0">
    <property type="entry name" value="QUEUOSINE 5'-PHOSPHATE N-GLYCOSYLASE_HYDROLASE"/>
    <property type="match status" value="1"/>
</dbReference>
<keyword evidence="8" id="KW-1185">Reference proteome</keyword>
<dbReference type="PANTHER" id="PTHR21314">
    <property type="entry name" value="QUEUOSINE 5'-PHOSPHATE N-GLYCOSYLASE_HYDROLASE-RELATED"/>
    <property type="match status" value="1"/>
</dbReference>
<evidence type="ECO:0000256" key="4">
    <source>
        <dbReference type="ARBA" id="ARBA00035393"/>
    </source>
</evidence>
<organism evidence="7">
    <name type="scientific">Oikopleura dioica</name>
    <name type="common">Tunicate</name>
    <dbReference type="NCBI Taxonomy" id="34765"/>
    <lineage>
        <taxon>Eukaryota</taxon>
        <taxon>Metazoa</taxon>
        <taxon>Chordata</taxon>
        <taxon>Tunicata</taxon>
        <taxon>Appendicularia</taxon>
        <taxon>Copelata</taxon>
        <taxon>Oikopleuridae</taxon>
        <taxon>Oikopleura</taxon>
    </lineage>
</organism>
<dbReference type="InterPro" id="IPR019438">
    <property type="entry name" value="Q_salvage"/>
</dbReference>
<comment type="similarity">
    <text evidence="2 6">Belongs to the QNG1 protein family.</text>
</comment>
<evidence type="ECO:0000256" key="5">
    <source>
        <dbReference type="ARBA" id="ARBA00048204"/>
    </source>
</evidence>
<dbReference type="GO" id="GO:0006400">
    <property type="term" value="P:tRNA modification"/>
    <property type="evidence" value="ECO:0007669"/>
    <property type="project" value="TreeGrafter"/>
</dbReference>
<dbReference type="GO" id="GO:0016787">
    <property type="term" value="F:hydrolase activity"/>
    <property type="evidence" value="ECO:0007669"/>
    <property type="project" value="UniProtKB-KW"/>
</dbReference>
<name>E4X0A9_OIKDI</name>
<dbReference type="InParanoid" id="E4X0A9"/>
<evidence type="ECO:0000313" key="7">
    <source>
        <dbReference type="EMBL" id="CBY23208.1"/>
    </source>
</evidence>
<evidence type="ECO:0000256" key="2">
    <source>
        <dbReference type="ARBA" id="ARBA00035119"/>
    </source>
</evidence>
<protein>
    <recommendedName>
        <fullName evidence="3 6">Queuosine 5'-phosphate N-glycosylase/hydrolase</fullName>
        <ecNumber evidence="6">3.2.2.-</ecNumber>
    </recommendedName>
    <alternativeName>
        <fullName evidence="4 6">Queuosine-nucleotide N-glycosylase/hydrolase</fullName>
    </alternativeName>
</protein>
<comment type="catalytic activity">
    <reaction evidence="5 6">
        <text>queuosine 5'-phosphate + H2O = queuine + D-ribose 5-phosphate</text>
        <dbReference type="Rhea" id="RHEA:75387"/>
        <dbReference type="ChEBI" id="CHEBI:15377"/>
        <dbReference type="ChEBI" id="CHEBI:17433"/>
        <dbReference type="ChEBI" id="CHEBI:78346"/>
        <dbReference type="ChEBI" id="CHEBI:194371"/>
    </reaction>
    <physiologicalReaction direction="left-to-right" evidence="5 6">
        <dbReference type="Rhea" id="RHEA:75388"/>
    </physiologicalReaction>
</comment>
<dbReference type="OrthoDB" id="416777at2759"/>
<dbReference type="Proteomes" id="UP000001307">
    <property type="component" value="Unassembled WGS sequence"/>
</dbReference>
<accession>E4X0A9</accession>
<gene>
    <name evidence="7" type="ORF">GSOID_T00015141001</name>
</gene>
<keyword evidence="1 6" id="KW-0378">Hydrolase</keyword>
<sequence>MQSKTTEISELCKFTDMNQLSAFADYRIPQTLESFGAIKYSDHLICLLHKKHRFQPGDNEEVEIRGVSVHAATLIANELRDNHVEFIKITDVVVDTFLWTYAMLDKNQCQKLPHHLCRTVFY</sequence>
<dbReference type="EMBL" id="FN653020">
    <property type="protein sequence ID" value="CBY23208.1"/>
    <property type="molecule type" value="Genomic_DNA"/>
</dbReference>
<comment type="function">
    <text evidence="6">Catalyzes the hydrolysis of queuosine 5'-phosphate, releasing the nucleobase queuine (q). Is required for salvage of queuine from exogenous queuosine (Q) that is imported and then converted to queuosine 5'-phosphate intracellularly.</text>
</comment>
<evidence type="ECO:0000256" key="6">
    <source>
        <dbReference type="RuleBase" id="RU365002"/>
    </source>
</evidence>
<dbReference type="EC" id="3.2.2.-" evidence="6"/>
<evidence type="ECO:0000313" key="8">
    <source>
        <dbReference type="Proteomes" id="UP000001307"/>
    </source>
</evidence>
<dbReference type="Pfam" id="PF10343">
    <property type="entry name" value="Q_salvage"/>
    <property type="match status" value="1"/>
</dbReference>
<dbReference type="AlphaFoldDB" id="E4X0A9"/>
<reference evidence="7" key="1">
    <citation type="journal article" date="2010" name="Science">
        <title>Plasticity of animal genome architecture unmasked by rapid evolution of a pelagic tunicate.</title>
        <authorList>
            <person name="Denoeud F."/>
            <person name="Henriet S."/>
            <person name="Mungpakdee S."/>
            <person name="Aury J.M."/>
            <person name="Da Silva C."/>
            <person name="Brinkmann H."/>
            <person name="Mikhaleva J."/>
            <person name="Olsen L.C."/>
            <person name="Jubin C."/>
            <person name="Canestro C."/>
            <person name="Bouquet J.M."/>
            <person name="Danks G."/>
            <person name="Poulain J."/>
            <person name="Campsteijn C."/>
            <person name="Adamski M."/>
            <person name="Cross I."/>
            <person name="Yadetie F."/>
            <person name="Muffato M."/>
            <person name="Louis A."/>
            <person name="Butcher S."/>
            <person name="Tsagkogeorga G."/>
            <person name="Konrad A."/>
            <person name="Singh S."/>
            <person name="Jensen M.F."/>
            <person name="Cong E.H."/>
            <person name="Eikeseth-Otteraa H."/>
            <person name="Noel B."/>
            <person name="Anthouard V."/>
            <person name="Porcel B.M."/>
            <person name="Kachouri-Lafond R."/>
            <person name="Nishino A."/>
            <person name="Ugolini M."/>
            <person name="Chourrout P."/>
            <person name="Nishida H."/>
            <person name="Aasland R."/>
            <person name="Huzurbazar S."/>
            <person name="Westhof E."/>
            <person name="Delsuc F."/>
            <person name="Lehrach H."/>
            <person name="Reinhardt R."/>
            <person name="Weissenbach J."/>
            <person name="Roy S.W."/>
            <person name="Artiguenave F."/>
            <person name="Postlethwait J.H."/>
            <person name="Manak J.R."/>
            <person name="Thompson E.M."/>
            <person name="Jaillon O."/>
            <person name="Du Pasquier L."/>
            <person name="Boudinot P."/>
            <person name="Liberles D.A."/>
            <person name="Volff J.N."/>
            <person name="Philippe H."/>
            <person name="Lenhard B."/>
            <person name="Roest Crollius H."/>
            <person name="Wincker P."/>
            <person name="Chourrout D."/>
        </authorList>
    </citation>
    <scope>NUCLEOTIDE SEQUENCE [LARGE SCALE GENOMIC DNA]</scope>
</reference>
<evidence type="ECO:0000256" key="3">
    <source>
        <dbReference type="ARBA" id="ARBA00035306"/>
    </source>
</evidence>
<evidence type="ECO:0000256" key="1">
    <source>
        <dbReference type="ARBA" id="ARBA00022801"/>
    </source>
</evidence>
<proteinExistence type="inferred from homology"/>